<dbReference type="EMBL" id="FUYE01000004">
    <property type="protein sequence ID" value="SKA88403.1"/>
    <property type="molecule type" value="Genomic_DNA"/>
</dbReference>
<dbReference type="AlphaFoldDB" id="A0A1T4XFY2"/>
<evidence type="ECO:0000313" key="1">
    <source>
        <dbReference type="EMBL" id="SKA88403.1"/>
    </source>
</evidence>
<keyword evidence="2" id="KW-1185">Reference proteome</keyword>
<reference evidence="2" key="1">
    <citation type="submission" date="2017-02" db="EMBL/GenBank/DDBJ databases">
        <authorList>
            <person name="Varghese N."/>
            <person name="Submissions S."/>
        </authorList>
    </citation>
    <scope>NUCLEOTIDE SEQUENCE [LARGE SCALE GENOMIC DNA]</scope>
    <source>
        <strain evidence="2">ATCC 700200</strain>
    </source>
</reference>
<accession>A0A1T4XFY2</accession>
<organism evidence="1 2">
    <name type="scientific">Prosthecobacter debontii</name>
    <dbReference type="NCBI Taxonomy" id="48467"/>
    <lineage>
        <taxon>Bacteria</taxon>
        <taxon>Pseudomonadati</taxon>
        <taxon>Verrucomicrobiota</taxon>
        <taxon>Verrucomicrobiia</taxon>
        <taxon>Verrucomicrobiales</taxon>
        <taxon>Verrucomicrobiaceae</taxon>
        <taxon>Prosthecobacter</taxon>
    </lineage>
</organism>
<name>A0A1T4XFY2_9BACT</name>
<dbReference type="Proteomes" id="UP000190774">
    <property type="component" value="Unassembled WGS sequence"/>
</dbReference>
<evidence type="ECO:0000313" key="2">
    <source>
        <dbReference type="Proteomes" id="UP000190774"/>
    </source>
</evidence>
<proteinExistence type="predicted"/>
<sequence length="231" mass="26059">MLLLGSSCLGPRVRTEIVEAHPAFLRGGFNGKKVFFAPMLPQRKLSNIPNEVQFHLMQSELETRFQEKHPHTQVIVADELEKAVEGISLSKLIADSAVIPMTAIQLQHLRQRGVDYLWVSLLQSNEEGNDTSEWTEETITTAEDFEGNETKTSVTTYTSGAHACRRMVVACYLYEVASGKRGWAAVSRDQRCHLNWVESNRDYLPAPAFPSAPRETELMENIVKDLMKKLP</sequence>
<protein>
    <submittedName>
        <fullName evidence="1">Uncharacterized protein</fullName>
    </submittedName>
</protein>
<gene>
    <name evidence="1" type="ORF">SAMN02745166_01411</name>
</gene>